<proteinExistence type="predicted"/>
<protein>
    <submittedName>
        <fullName evidence="1">Uncharacterized protein</fullName>
    </submittedName>
</protein>
<accession>A0A6G0Y2A5</accession>
<evidence type="ECO:0000313" key="1">
    <source>
        <dbReference type="EMBL" id="KAF0747753.1"/>
    </source>
</evidence>
<sequence length="77" mass="8995">MYNQYTTIPSYPFEFRPTANSSMTTDPKIEKMFNFTVTPEVKKGSGLYKDVIPQTQLVYYDDPNELVTIKNYTKEIL</sequence>
<organism evidence="1 2">
    <name type="scientific">Aphis craccivora</name>
    <name type="common">Cowpea aphid</name>
    <dbReference type="NCBI Taxonomy" id="307492"/>
    <lineage>
        <taxon>Eukaryota</taxon>
        <taxon>Metazoa</taxon>
        <taxon>Ecdysozoa</taxon>
        <taxon>Arthropoda</taxon>
        <taxon>Hexapoda</taxon>
        <taxon>Insecta</taxon>
        <taxon>Pterygota</taxon>
        <taxon>Neoptera</taxon>
        <taxon>Paraneoptera</taxon>
        <taxon>Hemiptera</taxon>
        <taxon>Sternorrhyncha</taxon>
        <taxon>Aphidomorpha</taxon>
        <taxon>Aphidoidea</taxon>
        <taxon>Aphididae</taxon>
        <taxon>Aphidini</taxon>
        <taxon>Aphis</taxon>
        <taxon>Aphis</taxon>
    </lineage>
</organism>
<dbReference type="OrthoDB" id="6635748at2759"/>
<gene>
    <name evidence="1" type="ORF">FWK35_00018934</name>
</gene>
<dbReference type="AlphaFoldDB" id="A0A6G0Y2A5"/>
<dbReference type="EMBL" id="VUJU01006727">
    <property type="protein sequence ID" value="KAF0747753.1"/>
    <property type="molecule type" value="Genomic_DNA"/>
</dbReference>
<dbReference type="Proteomes" id="UP000478052">
    <property type="component" value="Unassembled WGS sequence"/>
</dbReference>
<name>A0A6G0Y2A5_APHCR</name>
<comment type="caution">
    <text evidence="1">The sequence shown here is derived from an EMBL/GenBank/DDBJ whole genome shotgun (WGS) entry which is preliminary data.</text>
</comment>
<reference evidence="1 2" key="1">
    <citation type="submission" date="2019-08" db="EMBL/GenBank/DDBJ databases">
        <title>Whole genome of Aphis craccivora.</title>
        <authorList>
            <person name="Voronova N.V."/>
            <person name="Shulinski R.S."/>
            <person name="Bandarenka Y.V."/>
            <person name="Zhorov D.G."/>
            <person name="Warner D."/>
        </authorList>
    </citation>
    <scope>NUCLEOTIDE SEQUENCE [LARGE SCALE GENOMIC DNA]</scope>
    <source>
        <strain evidence="1">180601</strain>
        <tissue evidence="1">Whole Body</tissue>
    </source>
</reference>
<keyword evidence="2" id="KW-1185">Reference proteome</keyword>
<evidence type="ECO:0000313" key="2">
    <source>
        <dbReference type="Proteomes" id="UP000478052"/>
    </source>
</evidence>